<evidence type="ECO:0000313" key="2">
    <source>
        <dbReference type="Proteomes" id="UP000836404"/>
    </source>
</evidence>
<dbReference type="EMBL" id="CAJHJF010000550">
    <property type="protein sequence ID" value="CAD6903413.1"/>
    <property type="molecule type" value="Genomic_DNA"/>
</dbReference>
<feature type="non-terminal residue" evidence="1">
    <location>
        <position position="1"/>
    </location>
</feature>
<name>A0A9N8LCU0_9BASI</name>
<reference evidence="1 2" key="1">
    <citation type="submission" date="2020-10" db="EMBL/GenBank/DDBJ databases">
        <authorList>
            <person name="Sedaghatjoo S."/>
        </authorList>
    </citation>
    <scope>NUCLEOTIDE SEQUENCE [LARGE SCALE GENOMIC DNA]</scope>
    <source>
        <strain evidence="1 2">LLFL</strain>
    </source>
</reference>
<protein>
    <submittedName>
        <fullName evidence="1">Uncharacterized protein</fullName>
    </submittedName>
</protein>
<dbReference type="Proteomes" id="UP000836404">
    <property type="component" value="Unassembled WGS sequence"/>
</dbReference>
<organism evidence="1 2">
    <name type="scientific">Tilletia laevis</name>
    <dbReference type="NCBI Taxonomy" id="157183"/>
    <lineage>
        <taxon>Eukaryota</taxon>
        <taxon>Fungi</taxon>
        <taxon>Dikarya</taxon>
        <taxon>Basidiomycota</taxon>
        <taxon>Ustilaginomycotina</taxon>
        <taxon>Exobasidiomycetes</taxon>
        <taxon>Tilletiales</taxon>
        <taxon>Tilletiaceae</taxon>
        <taxon>Tilletia</taxon>
    </lineage>
</organism>
<evidence type="ECO:0000313" key="1">
    <source>
        <dbReference type="EMBL" id="CAD6903413.1"/>
    </source>
</evidence>
<comment type="caution">
    <text evidence="1">The sequence shown here is derived from an EMBL/GenBank/DDBJ whole genome shotgun (WGS) entry which is preliminary data.</text>
</comment>
<accession>A0A9N8LCU0</accession>
<sequence>TSIPDPDHLDTA</sequence>
<gene>
    <name evidence="1" type="ORF">JKILLFL_G1388</name>
</gene>
<proteinExistence type="predicted"/>
<keyword evidence="2" id="KW-1185">Reference proteome</keyword>